<reference evidence="2" key="1">
    <citation type="submission" date="2020-05" db="EMBL/GenBank/DDBJ databases">
        <title>WGS assembly of Panicum virgatum.</title>
        <authorList>
            <person name="Lovell J.T."/>
            <person name="Jenkins J."/>
            <person name="Shu S."/>
            <person name="Juenger T.E."/>
            <person name="Schmutz J."/>
        </authorList>
    </citation>
    <scope>NUCLEOTIDE SEQUENCE</scope>
    <source>
        <strain evidence="2">AP13</strain>
    </source>
</reference>
<accession>A0A8T0WHX3</accession>
<keyword evidence="3" id="KW-1185">Reference proteome</keyword>
<evidence type="ECO:0000313" key="2">
    <source>
        <dbReference type="EMBL" id="KAG2648442.1"/>
    </source>
</evidence>
<evidence type="ECO:0000256" key="1">
    <source>
        <dbReference type="SAM" id="MobiDB-lite"/>
    </source>
</evidence>
<protein>
    <submittedName>
        <fullName evidence="2">Uncharacterized protein</fullName>
    </submittedName>
</protein>
<name>A0A8T0WHX3_PANVG</name>
<gene>
    <name evidence="2" type="ORF">PVAP13_1NG027800</name>
</gene>
<dbReference type="Proteomes" id="UP000823388">
    <property type="component" value="Chromosome 1N"/>
</dbReference>
<comment type="caution">
    <text evidence="2">The sequence shown here is derived from an EMBL/GenBank/DDBJ whole genome shotgun (WGS) entry which is preliminary data.</text>
</comment>
<evidence type="ECO:0000313" key="3">
    <source>
        <dbReference type="Proteomes" id="UP000823388"/>
    </source>
</evidence>
<dbReference type="AlphaFoldDB" id="A0A8T0WHX3"/>
<sequence>MQSASSGLCAACSPDAGWHAQRSGMPRLASSSLSTIRSRESFIFSLIHEKTLPSLAAPPPRSCSRVSVLCSCEVPCVRVFFVFLDVRSSPELQHGQPVPSPLRACPAGERGATREEGGPRIS</sequence>
<organism evidence="2 3">
    <name type="scientific">Panicum virgatum</name>
    <name type="common">Blackwell switchgrass</name>
    <dbReference type="NCBI Taxonomy" id="38727"/>
    <lineage>
        <taxon>Eukaryota</taxon>
        <taxon>Viridiplantae</taxon>
        <taxon>Streptophyta</taxon>
        <taxon>Embryophyta</taxon>
        <taxon>Tracheophyta</taxon>
        <taxon>Spermatophyta</taxon>
        <taxon>Magnoliopsida</taxon>
        <taxon>Liliopsida</taxon>
        <taxon>Poales</taxon>
        <taxon>Poaceae</taxon>
        <taxon>PACMAD clade</taxon>
        <taxon>Panicoideae</taxon>
        <taxon>Panicodae</taxon>
        <taxon>Paniceae</taxon>
        <taxon>Panicinae</taxon>
        <taxon>Panicum</taxon>
        <taxon>Panicum sect. Hiantes</taxon>
    </lineage>
</organism>
<dbReference type="EMBL" id="CM029038">
    <property type="protein sequence ID" value="KAG2648442.1"/>
    <property type="molecule type" value="Genomic_DNA"/>
</dbReference>
<proteinExistence type="predicted"/>
<feature type="compositionally biased region" description="Basic and acidic residues" evidence="1">
    <location>
        <begin position="111"/>
        <end position="122"/>
    </location>
</feature>
<feature type="region of interest" description="Disordered" evidence="1">
    <location>
        <begin position="90"/>
        <end position="122"/>
    </location>
</feature>